<name>A0A452ZW72_AEGTS</name>
<evidence type="ECO:0000313" key="2">
    <source>
        <dbReference type="EnsemblPlants" id="AET1Gv20946500.1"/>
    </source>
</evidence>
<protein>
    <submittedName>
        <fullName evidence="2">Uncharacterized protein</fullName>
    </submittedName>
</protein>
<reference evidence="2" key="3">
    <citation type="journal article" date="2017" name="Nature">
        <title>Genome sequence of the progenitor of the wheat D genome Aegilops tauschii.</title>
        <authorList>
            <person name="Luo M.C."/>
            <person name="Gu Y.Q."/>
            <person name="Puiu D."/>
            <person name="Wang H."/>
            <person name="Twardziok S.O."/>
            <person name="Deal K.R."/>
            <person name="Huo N."/>
            <person name="Zhu T."/>
            <person name="Wang L."/>
            <person name="Wang Y."/>
            <person name="McGuire P.E."/>
            <person name="Liu S."/>
            <person name="Long H."/>
            <person name="Ramasamy R.K."/>
            <person name="Rodriguez J.C."/>
            <person name="Van S.L."/>
            <person name="Yuan L."/>
            <person name="Wang Z."/>
            <person name="Xia Z."/>
            <person name="Xiao L."/>
            <person name="Anderson O.D."/>
            <person name="Ouyang S."/>
            <person name="Liang Y."/>
            <person name="Zimin A.V."/>
            <person name="Pertea G."/>
            <person name="Qi P."/>
            <person name="Bennetzen J.L."/>
            <person name="Dai X."/>
            <person name="Dawson M.W."/>
            <person name="Muller H.G."/>
            <person name="Kugler K."/>
            <person name="Rivarola-Duarte L."/>
            <person name="Spannagl M."/>
            <person name="Mayer K.F.X."/>
            <person name="Lu F.H."/>
            <person name="Bevan M.W."/>
            <person name="Leroy P."/>
            <person name="Li P."/>
            <person name="You F.M."/>
            <person name="Sun Q."/>
            <person name="Liu Z."/>
            <person name="Lyons E."/>
            <person name="Wicker T."/>
            <person name="Salzberg S.L."/>
            <person name="Devos K.M."/>
            <person name="Dvorak J."/>
        </authorList>
    </citation>
    <scope>NUCLEOTIDE SEQUENCE [LARGE SCALE GENOMIC DNA]</scope>
    <source>
        <strain evidence="2">cv. AL8/78</strain>
    </source>
</reference>
<reference evidence="2" key="4">
    <citation type="submission" date="2019-03" db="UniProtKB">
        <authorList>
            <consortium name="EnsemblPlants"/>
        </authorList>
    </citation>
    <scope>IDENTIFICATION</scope>
</reference>
<feature type="region of interest" description="Disordered" evidence="1">
    <location>
        <begin position="1"/>
        <end position="58"/>
    </location>
</feature>
<dbReference type="Gramene" id="AET1Gv20946500.1">
    <property type="protein sequence ID" value="AET1Gv20946500.1"/>
    <property type="gene ID" value="AET1Gv20946500"/>
</dbReference>
<reference evidence="2" key="5">
    <citation type="journal article" date="2021" name="G3 (Bethesda)">
        <title>Aegilops tauschii genome assembly Aet v5.0 features greater sequence contiguity and improved annotation.</title>
        <authorList>
            <person name="Wang L."/>
            <person name="Zhu T."/>
            <person name="Rodriguez J.C."/>
            <person name="Deal K.R."/>
            <person name="Dubcovsky J."/>
            <person name="McGuire P.E."/>
            <person name="Lux T."/>
            <person name="Spannagl M."/>
            <person name="Mayer K.F.X."/>
            <person name="Baldrich P."/>
            <person name="Meyers B.C."/>
            <person name="Huo N."/>
            <person name="Gu Y.Q."/>
            <person name="Zhou H."/>
            <person name="Devos K.M."/>
            <person name="Bennetzen J.L."/>
            <person name="Unver T."/>
            <person name="Budak H."/>
            <person name="Gulick P.J."/>
            <person name="Galiba G."/>
            <person name="Kalapos B."/>
            <person name="Nelson D.R."/>
            <person name="Li P."/>
            <person name="You F.M."/>
            <person name="Luo M.C."/>
            <person name="Dvorak J."/>
        </authorList>
    </citation>
    <scope>NUCLEOTIDE SEQUENCE [LARGE SCALE GENOMIC DNA]</scope>
    <source>
        <strain evidence="2">cv. AL8/78</strain>
    </source>
</reference>
<proteinExistence type="predicted"/>
<keyword evidence="3" id="KW-1185">Reference proteome</keyword>
<dbReference type="Proteomes" id="UP000015105">
    <property type="component" value="Chromosome 1D"/>
</dbReference>
<organism evidence="2 3">
    <name type="scientific">Aegilops tauschii subsp. strangulata</name>
    <name type="common">Goatgrass</name>
    <dbReference type="NCBI Taxonomy" id="200361"/>
    <lineage>
        <taxon>Eukaryota</taxon>
        <taxon>Viridiplantae</taxon>
        <taxon>Streptophyta</taxon>
        <taxon>Embryophyta</taxon>
        <taxon>Tracheophyta</taxon>
        <taxon>Spermatophyta</taxon>
        <taxon>Magnoliopsida</taxon>
        <taxon>Liliopsida</taxon>
        <taxon>Poales</taxon>
        <taxon>Poaceae</taxon>
        <taxon>BOP clade</taxon>
        <taxon>Pooideae</taxon>
        <taxon>Triticodae</taxon>
        <taxon>Triticeae</taxon>
        <taxon>Triticinae</taxon>
        <taxon>Aegilops</taxon>
    </lineage>
</organism>
<dbReference type="EnsemblPlants" id="AET1Gv20946500.1">
    <property type="protein sequence ID" value="AET1Gv20946500.1"/>
    <property type="gene ID" value="AET1Gv20946500"/>
</dbReference>
<reference evidence="3" key="2">
    <citation type="journal article" date="2017" name="Nat. Plants">
        <title>The Aegilops tauschii genome reveals multiple impacts of transposons.</title>
        <authorList>
            <person name="Zhao G."/>
            <person name="Zou C."/>
            <person name="Li K."/>
            <person name="Wang K."/>
            <person name="Li T."/>
            <person name="Gao L."/>
            <person name="Zhang X."/>
            <person name="Wang H."/>
            <person name="Yang Z."/>
            <person name="Liu X."/>
            <person name="Jiang W."/>
            <person name="Mao L."/>
            <person name="Kong X."/>
            <person name="Jiao Y."/>
            <person name="Jia J."/>
        </authorList>
    </citation>
    <scope>NUCLEOTIDE SEQUENCE [LARGE SCALE GENOMIC DNA]</scope>
    <source>
        <strain evidence="3">cv. AL8/78</strain>
    </source>
</reference>
<evidence type="ECO:0000256" key="1">
    <source>
        <dbReference type="SAM" id="MobiDB-lite"/>
    </source>
</evidence>
<evidence type="ECO:0000313" key="3">
    <source>
        <dbReference type="Proteomes" id="UP000015105"/>
    </source>
</evidence>
<accession>A0A452ZW72</accession>
<dbReference type="AlphaFoldDB" id="A0A452ZW72"/>
<sequence length="97" mass="9726">APLACAGIAAPSPPATSPSDCSGYPCQRPLTSGNPDPLKGTYSPPPHRPAGRKESAAGDLSFLAPAAASLLPPSPDSNEASLYPSSSLLIHSSSLFI</sequence>
<reference evidence="3" key="1">
    <citation type="journal article" date="2014" name="Science">
        <title>Ancient hybridizations among the ancestral genomes of bread wheat.</title>
        <authorList>
            <consortium name="International Wheat Genome Sequencing Consortium,"/>
            <person name="Marcussen T."/>
            <person name="Sandve S.R."/>
            <person name="Heier L."/>
            <person name="Spannagl M."/>
            <person name="Pfeifer M."/>
            <person name="Jakobsen K.S."/>
            <person name="Wulff B.B."/>
            <person name="Steuernagel B."/>
            <person name="Mayer K.F."/>
            <person name="Olsen O.A."/>
        </authorList>
    </citation>
    <scope>NUCLEOTIDE SEQUENCE [LARGE SCALE GENOMIC DNA]</scope>
    <source>
        <strain evidence="3">cv. AL8/78</strain>
    </source>
</reference>